<dbReference type="GeneID" id="30144717"/>
<keyword evidence="3" id="KW-1185">Reference proteome</keyword>
<organism evidence="2 3">
    <name type="scientific">Babjeviella inositovora NRRL Y-12698</name>
    <dbReference type="NCBI Taxonomy" id="984486"/>
    <lineage>
        <taxon>Eukaryota</taxon>
        <taxon>Fungi</taxon>
        <taxon>Dikarya</taxon>
        <taxon>Ascomycota</taxon>
        <taxon>Saccharomycotina</taxon>
        <taxon>Pichiomycetes</taxon>
        <taxon>Serinales incertae sedis</taxon>
        <taxon>Babjeviella</taxon>
    </lineage>
</organism>
<proteinExistence type="predicted"/>
<dbReference type="GO" id="GO:0019005">
    <property type="term" value="C:SCF ubiquitin ligase complex"/>
    <property type="evidence" value="ECO:0007669"/>
    <property type="project" value="TreeGrafter"/>
</dbReference>
<feature type="compositionally biased region" description="Polar residues" evidence="1">
    <location>
        <begin position="33"/>
        <end position="42"/>
    </location>
</feature>
<dbReference type="InterPro" id="IPR032675">
    <property type="entry name" value="LRR_dom_sf"/>
</dbReference>
<name>A0A1E3QWD0_9ASCO</name>
<dbReference type="SUPFAM" id="SSF52047">
    <property type="entry name" value="RNI-like"/>
    <property type="match status" value="1"/>
</dbReference>
<evidence type="ECO:0008006" key="4">
    <source>
        <dbReference type="Google" id="ProtNLM"/>
    </source>
</evidence>
<feature type="region of interest" description="Disordered" evidence="1">
    <location>
        <begin position="20"/>
        <end position="42"/>
    </location>
</feature>
<dbReference type="Proteomes" id="UP000094336">
    <property type="component" value="Unassembled WGS sequence"/>
</dbReference>
<accession>A0A1E3QWD0</accession>
<sequence>MYPEAKRTCPPSKHCIRYVLHDDATPRRKSHRTSPITPRKNTPQVFPYLPVSDASPHAPFSITSDSLVTSSPFTSSPFTQSPLQHTLPITSHASPFDLPEIVAKIVGYADHIPGSLYSCLQVNRLWYRAARECLDTRILFRNDAKFVQYVRTAKPVARPSHLALSQLTRATAAAVHAMAANVDASQLRHLEMFMCPKFTLPATLLSTALQSLVLLGCSLVDDTALHNIGARCRDLRKLDLRACHLVSDAGIISIAQNCRDLQFINLGRHRDGHLVTDASVRHLGRSGRLHTLGLAGCDVSDEGLWEVTTRSGATLERIAVSNCHNVTDRSVGRLLQMDLAPRLSVLEIKHCRMASLRCVVEFKRRQFARGVCVQLTLDDAQAARMAHAEVAMDVEISKAIFRDLLEWANDENDGDAKWQAMR</sequence>
<dbReference type="AlphaFoldDB" id="A0A1E3QWD0"/>
<dbReference type="Gene3D" id="3.80.10.10">
    <property type="entry name" value="Ribonuclease Inhibitor"/>
    <property type="match status" value="2"/>
</dbReference>
<dbReference type="PANTHER" id="PTHR13318">
    <property type="entry name" value="PARTNER OF PAIRED, ISOFORM B-RELATED"/>
    <property type="match status" value="1"/>
</dbReference>
<dbReference type="GO" id="GO:0031146">
    <property type="term" value="P:SCF-dependent proteasomal ubiquitin-dependent protein catabolic process"/>
    <property type="evidence" value="ECO:0007669"/>
    <property type="project" value="TreeGrafter"/>
</dbReference>
<evidence type="ECO:0000313" key="2">
    <source>
        <dbReference type="EMBL" id="ODQ81989.1"/>
    </source>
</evidence>
<dbReference type="SMART" id="SM00367">
    <property type="entry name" value="LRR_CC"/>
    <property type="match status" value="5"/>
</dbReference>
<dbReference type="EMBL" id="KV454427">
    <property type="protein sequence ID" value="ODQ81989.1"/>
    <property type="molecule type" value="Genomic_DNA"/>
</dbReference>
<evidence type="ECO:0000256" key="1">
    <source>
        <dbReference type="SAM" id="MobiDB-lite"/>
    </source>
</evidence>
<gene>
    <name evidence="2" type="ORF">BABINDRAFT_114125</name>
</gene>
<evidence type="ECO:0000313" key="3">
    <source>
        <dbReference type="Proteomes" id="UP000094336"/>
    </source>
</evidence>
<protein>
    <recommendedName>
        <fullName evidence="4">F-box domain-containing protein</fullName>
    </recommendedName>
</protein>
<reference evidence="3" key="1">
    <citation type="submission" date="2016-05" db="EMBL/GenBank/DDBJ databases">
        <title>Comparative genomics of biotechnologically important yeasts.</title>
        <authorList>
            <consortium name="DOE Joint Genome Institute"/>
            <person name="Riley R."/>
            <person name="Haridas S."/>
            <person name="Wolfe K.H."/>
            <person name="Lopes M.R."/>
            <person name="Hittinger C.T."/>
            <person name="Goker M."/>
            <person name="Salamov A."/>
            <person name="Wisecaver J."/>
            <person name="Long T.M."/>
            <person name="Aerts A.L."/>
            <person name="Barry K."/>
            <person name="Choi C."/>
            <person name="Clum A."/>
            <person name="Coughlan A.Y."/>
            <person name="Deshpande S."/>
            <person name="Douglass A.P."/>
            <person name="Hanson S.J."/>
            <person name="Klenk H.-P."/>
            <person name="Labutti K."/>
            <person name="Lapidus A."/>
            <person name="Lindquist E."/>
            <person name="Lipzen A."/>
            <person name="Meier-Kolthoff J.P."/>
            <person name="Ohm R.A."/>
            <person name="Otillar R.P."/>
            <person name="Pangilinan J."/>
            <person name="Peng Y."/>
            <person name="Rokas A."/>
            <person name="Rosa C.A."/>
            <person name="Scheuner C."/>
            <person name="Sibirny A.A."/>
            <person name="Slot J.C."/>
            <person name="Stielow J.B."/>
            <person name="Sun H."/>
            <person name="Kurtzman C.P."/>
            <person name="Blackwell M."/>
            <person name="Grigoriev I.V."/>
            <person name="Jeffries T.W."/>
        </authorList>
    </citation>
    <scope>NUCLEOTIDE SEQUENCE [LARGE SCALE GENOMIC DNA]</scope>
    <source>
        <strain evidence="3">NRRL Y-12698</strain>
    </source>
</reference>
<dbReference type="STRING" id="984486.A0A1E3QWD0"/>
<dbReference type="OrthoDB" id="550575at2759"/>
<dbReference type="RefSeq" id="XP_018987317.1">
    <property type="nucleotide sequence ID" value="XM_019126863.1"/>
</dbReference>
<dbReference type="PANTHER" id="PTHR13318:SF95">
    <property type="entry name" value="F-BOX PROTEIN YLR352W"/>
    <property type="match status" value="1"/>
</dbReference>
<dbReference type="InterPro" id="IPR006553">
    <property type="entry name" value="Leu-rich_rpt_Cys-con_subtyp"/>
</dbReference>